<evidence type="ECO:0000256" key="11">
    <source>
        <dbReference type="ARBA" id="ARBA00040950"/>
    </source>
</evidence>
<dbReference type="PANTHER" id="PTHR45973:SF12">
    <property type="entry name" value="DYNEIN REGULATORY COMPLEX SUBUNIT 3"/>
    <property type="match status" value="1"/>
</dbReference>
<keyword evidence="7" id="KW-0969">Cilium</keyword>
<dbReference type="eggNOG" id="KOG0531">
    <property type="taxonomic scope" value="Eukaryota"/>
</dbReference>
<evidence type="ECO:0000256" key="6">
    <source>
        <dbReference type="ARBA" id="ARBA00023054"/>
    </source>
</evidence>
<sequence>MMIAHNVVEPTVIDDELLAKAVNEQASGDAAEIARKEGIDLHEVTCLRLDYKNILKIDNLWQFDSLTKLQLDNNIIEKIEGIGLLKNLKWLDLSFNNIAVIEGLDGLTQLTDLSLFNNRISKLQNMDHLMHLNVLSIGNNDIQDMTALAYLSRFDNLRLLNVAGNPLCKNQDYKSFLLSRLKALKYLDYRLVEPAAITAAREKYIDDIIAIEEEQKITTKADLERAALADQAAQLRSAFLPGINTLFETMFAADTDYARLLPLAPAVLGDLQANFATAFATTVADLTAQAHAHRALRAQELAEFHDSVSLTTRATDSVAARIVADFMHERKARLRAVAAAKTPRDADEAVASVKTRIQQAADELMALELNQVEQFEDLVKELERNYTDLAGGIKEVGTTAFAKLRELENELQEKVGEAVMVAFERQAKADLEEVEDAVRDLLRDKDAVANHLTGSHDHRLGKIDAQEEAFSSGLAKDVDSKMAAVHQNETTRSRSRLREIIMFAERCHQEIELVDESGQ</sequence>
<evidence type="ECO:0000313" key="13">
    <source>
        <dbReference type="EMBL" id="KNE70596.1"/>
    </source>
</evidence>
<organism evidence="13 14">
    <name type="scientific">Allomyces macrogynus (strain ATCC 38327)</name>
    <name type="common">Allomyces javanicus var. macrogynus</name>
    <dbReference type="NCBI Taxonomy" id="578462"/>
    <lineage>
        <taxon>Eukaryota</taxon>
        <taxon>Fungi</taxon>
        <taxon>Fungi incertae sedis</taxon>
        <taxon>Blastocladiomycota</taxon>
        <taxon>Blastocladiomycetes</taxon>
        <taxon>Blastocladiales</taxon>
        <taxon>Blastocladiaceae</taxon>
        <taxon>Allomyces</taxon>
    </lineage>
</organism>
<accession>A0A0L0T7C7</accession>
<proteinExistence type="inferred from homology"/>
<dbReference type="InterPro" id="IPR050576">
    <property type="entry name" value="Cilia_flagella_integrity"/>
</dbReference>
<comment type="subcellular location">
    <subcellularLocation>
        <location evidence="1">Cytoplasm</location>
        <location evidence="1">Cytoskeleton</location>
        <location evidence="1">Flagellum axoneme</location>
    </subcellularLocation>
</comment>
<dbReference type="GO" id="GO:0005929">
    <property type="term" value="C:cilium"/>
    <property type="evidence" value="ECO:0007669"/>
    <property type="project" value="TreeGrafter"/>
</dbReference>
<reference evidence="14" key="2">
    <citation type="submission" date="2009-11" db="EMBL/GenBank/DDBJ databases">
        <title>The Genome Sequence of Allomyces macrogynus strain ATCC 38327.</title>
        <authorList>
            <consortium name="The Broad Institute Genome Sequencing Platform"/>
            <person name="Russ C."/>
            <person name="Cuomo C."/>
            <person name="Shea T."/>
            <person name="Young S.K."/>
            <person name="Zeng Q."/>
            <person name="Koehrsen M."/>
            <person name="Haas B."/>
            <person name="Borodovsky M."/>
            <person name="Guigo R."/>
            <person name="Alvarado L."/>
            <person name="Berlin A."/>
            <person name="Borenstein D."/>
            <person name="Chen Z."/>
            <person name="Engels R."/>
            <person name="Freedman E."/>
            <person name="Gellesch M."/>
            <person name="Goldberg J."/>
            <person name="Griggs A."/>
            <person name="Gujja S."/>
            <person name="Heiman D."/>
            <person name="Hepburn T."/>
            <person name="Howarth C."/>
            <person name="Jen D."/>
            <person name="Larson L."/>
            <person name="Lewis B."/>
            <person name="Mehta T."/>
            <person name="Park D."/>
            <person name="Pearson M."/>
            <person name="Roberts A."/>
            <person name="Saif S."/>
            <person name="Shenoy N."/>
            <person name="Sisk P."/>
            <person name="Stolte C."/>
            <person name="Sykes S."/>
            <person name="Walk T."/>
            <person name="White J."/>
            <person name="Yandava C."/>
            <person name="Burger G."/>
            <person name="Gray M.W."/>
            <person name="Holland P.W.H."/>
            <person name="King N."/>
            <person name="Lang F.B.F."/>
            <person name="Roger A.J."/>
            <person name="Ruiz-Trillo I."/>
            <person name="Lander E."/>
            <person name="Nusbaum C."/>
        </authorList>
    </citation>
    <scope>NUCLEOTIDE SEQUENCE [LARGE SCALE GENOMIC DNA]</scope>
    <source>
        <strain evidence="14">ATCC 38327</strain>
    </source>
</reference>
<evidence type="ECO:0000256" key="3">
    <source>
        <dbReference type="ARBA" id="ARBA00022614"/>
    </source>
</evidence>
<reference evidence="13 14" key="1">
    <citation type="submission" date="2009-11" db="EMBL/GenBank/DDBJ databases">
        <title>Annotation of Allomyces macrogynus ATCC 38327.</title>
        <authorList>
            <consortium name="The Broad Institute Genome Sequencing Platform"/>
            <person name="Russ C."/>
            <person name="Cuomo C."/>
            <person name="Burger G."/>
            <person name="Gray M.W."/>
            <person name="Holland P.W.H."/>
            <person name="King N."/>
            <person name="Lang F.B.F."/>
            <person name="Roger A.J."/>
            <person name="Ruiz-Trillo I."/>
            <person name="Young S.K."/>
            <person name="Zeng Q."/>
            <person name="Gargeya S."/>
            <person name="Fitzgerald M."/>
            <person name="Haas B."/>
            <person name="Abouelleil A."/>
            <person name="Alvarado L."/>
            <person name="Arachchi H.M."/>
            <person name="Berlin A."/>
            <person name="Chapman S.B."/>
            <person name="Gearin G."/>
            <person name="Goldberg J."/>
            <person name="Griggs A."/>
            <person name="Gujja S."/>
            <person name="Hansen M."/>
            <person name="Heiman D."/>
            <person name="Howarth C."/>
            <person name="Larimer J."/>
            <person name="Lui A."/>
            <person name="MacDonald P.J.P."/>
            <person name="McCowen C."/>
            <person name="Montmayeur A."/>
            <person name="Murphy C."/>
            <person name="Neiman D."/>
            <person name="Pearson M."/>
            <person name="Priest M."/>
            <person name="Roberts A."/>
            <person name="Saif S."/>
            <person name="Shea T."/>
            <person name="Sisk P."/>
            <person name="Stolte C."/>
            <person name="Sykes S."/>
            <person name="Wortman J."/>
            <person name="Nusbaum C."/>
            <person name="Birren B."/>
        </authorList>
    </citation>
    <scope>NUCLEOTIDE SEQUENCE [LARGE SCALE GENOMIC DNA]</scope>
    <source>
        <strain evidence="13 14">ATCC 38327</strain>
    </source>
</reference>
<keyword evidence="4" id="KW-0677">Repeat</keyword>
<dbReference type="EMBL" id="GG745367">
    <property type="protein sequence ID" value="KNE70596.1"/>
    <property type="molecule type" value="Genomic_DNA"/>
</dbReference>
<evidence type="ECO:0000256" key="8">
    <source>
        <dbReference type="ARBA" id="ARBA00023212"/>
    </source>
</evidence>
<evidence type="ECO:0000256" key="4">
    <source>
        <dbReference type="ARBA" id="ARBA00022737"/>
    </source>
</evidence>
<dbReference type="STRING" id="578462.A0A0L0T7C7"/>
<evidence type="ECO:0000313" key="14">
    <source>
        <dbReference type="Proteomes" id="UP000054350"/>
    </source>
</evidence>
<gene>
    <name evidence="13" type="ORF">AMAG_15357</name>
</gene>
<feature type="coiled-coil region" evidence="12">
    <location>
        <begin position="424"/>
        <end position="451"/>
    </location>
</feature>
<dbReference type="InterPro" id="IPR032675">
    <property type="entry name" value="LRR_dom_sf"/>
</dbReference>
<dbReference type="InterPro" id="IPR001611">
    <property type="entry name" value="Leu-rich_rpt"/>
</dbReference>
<dbReference type="PROSITE" id="PS51450">
    <property type="entry name" value="LRR"/>
    <property type="match status" value="4"/>
</dbReference>
<feature type="coiled-coil region" evidence="12">
    <location>
        <begin position="350"/>
        <end position="385"/>
    </location>
</feature>
<dbReference type="Pfam" id="PF14580">
    <property type="entry name" value="LRR_9"/>
    <property type="match status" value="1"/>
</dbReference>
<keyword evidence="3" id="KW-0433">Leucine-rich repeat</keyword>
<keyword evidence="5" id="KW-0282">Flagellum</keyword>
<keyword evidence="9" id="KW-0966">Cell projection</keyword>
<evidence type="ECO:0000256" key="2">
    <source>
        <dbReference type="ARBA" id="ARBA00022490"/>
    </source>
</evidence>
<keyword evidence="8" id="KW-0206">Cytoskeleton</keyword>
<dbReference type="OMA" id="SFMEMMT"/>
<evidence type="ECO:0000256" key="10">
    <source>
        <dbReference type="ARBA" id="ARBA00038378"/>
    </source>
</evidence>
<dbReference type="SUPFAM" id="SSF52075">
    <property type="entry name" value="Outer arm dynein light chain 1"/>
    <property type="match status" value="1"/>
</dbReference>
<dbReference type="OrthoDB" id="266138at2759"/>
<dbReference type="SMART" id="SM00365">
    <property type="entry name" value="LRR_SD22"/>
    <property type="match status" value="3"/>
</dbReference>
<dbReference type="Gene3D" id="3.80.10.10">
    <property type="entry name" value="Ribonuclease Inhibitor"/>
    <property type="match status" value="1"/>
</dbReference>
<keyword evidence="6 12" id="KW-0175">Coiled coil</keyword>
<dbReference type="AlphaFoldDB" id="A0A0L0T7C7"/>
<evidence type="ECO:0000256" key="7">
    <source>
        <dbReference type="ARBA" id="ARBA00023069"/>
    </source>
</evidence>
<evidence type="ECO:0000256" key="1">
    <source>
        <dbReference type="ARBA" id="ARBA00004611"/>
    </source>
</evidence>
<protein>
    <recommendedName>
        <fullName evidence="11">Dynein regulatory complex subunit 3</fullName>
    </recommendedName>
</protein>
<evidence type="ECO:0000256" key="5">
    <source>
        <dbReference type="ARBA" id="ARBA00022846"/>
    </source>
</evidence>
<comment type="similarity">
    <text evidence="10">Belongs to the DRC3 family.</text>
</comment>
<evidence type="ECO:0000256" key="12">
    <source>
        <dbReference type="SAM" id="Coils"/>
    </source>
</evidence>
<evidence type="ECO:0000256" key="9">
    <source>
        <dbReference type="ARBA" id="ARBA00023273"/>
    </source>
</evidence>
<dbReference type="VEuPathDB" id="FungiDB:AMAG_15357"/>
<dbReference type="PANTHER" id="PTHR45973">
    <property type="entry name" value="PROTEIN PHOSPHATASE 1 REGULATORY SUBUNIT SDS22-RELATED"/>
    <property type="match status" value="1"/>
</dbReference>
<name>A0A0L0T7C7_ALLM3</name>
<keyword evidence="14" id="KW-1185">Reference proteome</keyword>
<dbReference type="Proteomes" id="UP000054350">
    <property type="component" value="Unassembled WGS sequence"/>
</dbReference>
<keyword evidence="2" id="KW-0963">Cytoplasm</keyword>